<feature type="transmembrane region" description="Helical" evidence="7">
    <location>
        <begin position="128"/>
        <end position="145"/>
    </location>
</feature>
<dbReference type="CDD" id="cd07374">
    <property type="entry name" value="CYTH-like_Pase"/>
    <property type="match status" value="1"/>
</dbReference>
<evidence type="ECO:0000256" key="5">
    <source>
        <dbReference type="ARBA" id="ARBA00023136"/>
    </source>
</evidence>
<feature type="transmembrane region" description="Helical" evidence="7">
    <location>
        <begin position="103"/>
        <end position="121"/>
    </location>
</feature>
<evidence type="ECO:0000259" key="8">
    <source>
        <dbReference type="PROSITE" id="PS51707"/>
    </source>
</evidence>
<dbReference type="Pfam" id="PF01928">
    <property type="entry name" value="CYTH"/>
    <property type="match status" value="1"/>
</dbReference>
<keyword evidence="4 7" id="KW-1133">Transmembrane helix</keyword>
<feature type="domain" description="CYTH" evidence="8">
    <location>
        <begin position="322"/>
        <end position="518"/>
    </location>
</feature>
<keyword evidence="5 7" id="KW-0472">Membrane</keyword>
<dbReference type="AlphaFoldDB" id="A0A939S0I1"/>
<dbReference type="RefSeq" id="WP_208046996.1">
    <property type="nucleotide sequence ID" value="NZ_JAGDYL010000039.1"/>
</dbReference>
<comment type="subcellular location">
    <subcellularLocation>
        <location evidence="1">Membrane</location>
        <topology evidence="1">Multi-pass membrane protein</topology>
    </subcellularLocation>
</comment>
<evidence type="ECO:0000256" key="7">
    <source>
        <dbReference type="SAM" id="Phobius"/>
    </source>
</evidence>
<dbReference type="EMBL" id="JAGDYL010000039">
    <property type="protein sequence ID" value="MBO1806544.1"/>
    <property type="molecule type" value="Genomic_DNA"/>
</dbReference>
<feature type="transmembrane region" description="Helical" evidence="7">
    <location>
        <begin position="21"/>
        <end position="41"/>
    </location>
</feature>
<evidence type="ECO:0000256" key="3">
    <source>
        <dbReference type="ARBA" id="ARBA00022692"/>
    </source>
</evidence>
<dbReference type="GO" id="GO:0016020">
    <property type="term" value="C:membrane"/>
    <property type="evidence" value="ECO:0007669"/>
    <property type="project" value="UniProtKB-SubCell"/>
</dbReference>
<gene>
    <name evidence="9" type="ORF">J4H91_14660</name>
</gene>
<comment type="caution">
    <text evidence="9">The sequence shown here is derived from an EMBL/GenBank/DDBJ whole genome shotgun (WGS) entry which is preliminary data.</text>
</comment>
<evidence type="ECO:0000313" key="9">
    <source>
        <dbReference type="EMBL" id="MBO1806544.1"/>
    </source>
</evidence>
<protein>
    <submittedName>
        <fullName evidence="9">CYTH domain-containing protein</fullName>
    </submittedName>
</protein>
<feature type="transmembrane region" description="Helical" evidence="7">
    <location>
        <begin position="47"/>
        <end position="65"/>
    </location>
</feature>
<dbReference type="InterPro" id="IPR037185">
    <property type="entry name" value="EmrE-like"/>
</dbReference>
<evidence type="ECO:0000256" key="1">
    <source>
        <dbReference type="ARBA" id="ARBA00004141"/>
    </source>
</evidence>
<evidence type="ECO:0000256" key="6">
    <source>
        <dbReference type="SAM" id="MobiDB-lite"/>
    </source>
</evidence>
<dbReference type="PANTHER" id="PTHR32322">
    <property type="entry name" value="INNER MEMBRANE TRANSPORTER"/>
    <property type="match status" value="1"/>
</dbReference>
<proteinExistence type="inferred from homology"/>
<evidence type="ECO:0000313" key="10">
    <source>
        <dbReference type="Proteomes" id="UP000664398"/>
    </source>
</evidence>
<keyword evidence="10" id="KW-1185">Reference proteome</keyword>
<dbReference type="Proteomes" id="UP000664398">
    <property type="component" value="Unassembled WGS sequence"/>
</dbReference>
<evidence type="ECO:0000256" key="2">
    <source>
        <dbReference type="ARBA" id="ARBA00007362"/>
    </source>
</evidence>
<evidence type="ECO:0000256" key="4">
    <source>
        <dbReference type="ARBA" id="ARBA00022989"/>
    </source>
</evidence>
<dbReference type="SUPFAM" id="SSF103481">
    <property type="entry name" value="Multidrug resistance efflux transporter EmrE"/>
    <property type="match status" value="2"/>
</dbReference>
<dbReference type="PANTHER" id="PTHR32322:SF2">
    <property type="entry name" value="EAMA DOMAIN-CONTAINING PROTEIN"/>
    <property type="match status" value="1"/>
</dbReference>
<dbReference type="InterPro" id="IPR050638">
    <property type="entry name" value="AA-Vitamin_Transporters"/>
</dbReference>
<feature type="transmembrane region" description="Helical" evidence="7">
    <location>
        <begin position="183"/>
        <end position="203"/>
    </location>
</feature>
<feature type="transmembrane region" description="Helical" evidence="7">
    <location>
        <begin position="77"/>
        <end position="97"/>
    </location>
</feature>
<feature type="transmembrane region" description="Helical" evidence="7">
    <location>
        <begin position="151"/>
        <end position="171"/>
    </location>
</feature>
<feature type="transmembrane region" description="Helical" evidence="7">
    <location>
        <begin position="265"/>
        <end position="285"/>
    </location>
</feature>
<dbReference type="InterPro" id="IPR033469">
    <property type="entry name" value="CYTH-like_dom_sf"/>
</dbReference>
<name>A0A939S0I1_9MICO</name>
<sequence length="559" mass="57894">MTTAHPGSRSLTRGDTIRAALLVLVGAIGVYVSAAIAMNFFAPLGVLGTSSVRIALAAVILLAVFRPRLRGRSRREWGGIVLYGVAMASMNAFLYLAFDRLPLGVATTIDFLGPCVVALAASRRPREGLLAVAAVLGVGLIAGFGGPFDPLGLLFAALAGASFGLYTLLAARVGQSAGGLPSVALSVTVAAIIMLPVSITTLPRMEAGFWAPLALSALIGMALAFTVDTMAGRLTSARVLGVFFAFDPVVGTIIGTVVLGQVLTPVAFCGILLVIGAGAGIVWFAGERSEPEAGHEASAGAGEPYAGGMTGENEAPAAASQALEIERKYEVGEGSELPSAEVFAGLGLAADPAETVELAAAYFDTPDRALARNRLAVRVRFGGKDAGWHLKQKGADGAREMLWPPAAEMPTGLREEIARRIGSDEGIAPIAELRTTRRIVRLRDASGCEVIELADDSVRAVNRASGERRVWREWEAELAEGADPSLLDAVEPVLREAGADPSPSPAKIARATGTLELAARAAGIAEGRIAALRALDEAALAAGRRDTAPFEPVVPRLDA</sequence>
<dbReference type="SUPFAM" id="SSF55154">
    <property type="entry name" value="CYTH-like phosphatases"/>
    <property type="match status" value="1"/>
</dbReference>
<dbReference type="PROSITE" id="PS51707">
    <property type="entry name" value="CYTH"/>
    <property type="match status" value="1"/>
</dbReference>
<feature type="region of interest" description="Disordered" evidence="6">
    <location>
        <begin position="293"/>
        <end position="317"/>
    </location>
</feature>
<reference evidence="9" key="1">
    <citation type="submission" date="2021-03" db="EMBL/GenBank/DDBJ databases">
        <title>Leucobacter chromiisoli sp. nov., isolated from chromium-containing soil of chemical plant.</title>
        <authorList>
            <person name="Xu Z."/>
        </authorList>
    </citation>
    <scope>NUCLEOTIDE SEQUENCE</scope>
    <source>
        <strain evidence="9">A2</strain>
    </source>
</reference>
<accession>A0A939S0I1</accession>
<organism evidence="9 10">
    <name type="scientific">Leucobacter ruminantium</name>
    <dbReference type="NCBI Taxonomy" id="1289170"/>
    <lineage>
        <taxon>Bacteria</taxon>
        <taxon>Bacillati</taxon>
        <taxon>Actinomycetota</taxon>
        <taxon>Actinomycetes</taxon>
        <taxon>Micrococcales</taxon>
        <taxon>Microbacteriaceae</taxon>
        <taxon>Leucobacter</taxon>
    </lineage>
</organism>
<feature type="transmembrane region" description="Helical" evidence="7">
    <location>
        <begin position="239"/>
        <end position="259"/>
    </location>
</feature>
<keyword evidence="3 7" id="KW-0812">Transmembrane</keyword>
<comment type="similarity">
    <text evidence="2">Belongs to the EamA transporter family.</text>
</comment>
<dbReference type="Gene3D" id="2.40.320.10">
    <property type="entry name" value="Hypothetical Protein Pfu-838710-001"/>
    <property type="match status" value="1"/>
</dbReference>
<feature type="transmembrane region" description="Helical" evidence="7">
    <location>
        <begin position="209"/>
        <end position="227"/>
    </location>
</feature>
<dbReference type="InterPro" id="IPR000620">
    <property type="entry name" value="EamA_dom"/>
</dbReference>
<dbReference type="Pfam" id="PF00892">
    <property type="entry name" value="EamA"/>
    <property type="match status" value="1"/>
</dbReference>
<dbReference type="InterPro" id="IPR023577">
    <property type="entry name" value="CYTH_domain"/>
</dbReference>
<dbReference type="SMART" id="SM01118">
    <property type="entry name" value="CYTH"/>
    <property type="match status" value="1"/>
</dbReference>